<dbReference type="EMBL" id="LN606600">
    <property type="protein sequence ID" value="CEF42469.1"/>
    <property type="molecule type" value="Genomic_DNA"/>
</dbReference>
<evidence type="ECO:0000313" key="5">
    <source>
        <dbReference type="EMBL" id="OUL67311.1"/>
    </source>
</evidence>
<keyword evidence="6" id="KW-1185">Reference proteome</keyword>
<dbReference type="PROSITE" id="PS50977">
    <property type="entry name" value="HTH_TETR_2"/>
    <property type="match status" value="1"/>
</dbReference>
<evidence type="ECO:0000313" key="4">
    <source>
        <dbReference type="EMBL" id="CEF42469.1"/>
    </source>
</evidence>
<dbReference type="Gene3D" id="1.10.357.10">
    <property type="entry name" value="Tetracycline Repressor, domain 2"/>
    <property type="match status" value="1"/>
</dbReference>
<dbReference type="SUPFAM" id="SSF46689">
    <property type="entry name" value="Homeodomain-like"/>
    <property type="match status" value="1"/>
</dbReference>
<reference evidence="6" key="2">
    <citation type="submission" date="2014-09" db="EMBL/GenBank/DDBJ databases">
        <authorList>
            <person name="Illeghems K.G."/>
        </authorList>
    </citation>
    <scope>NUCLEOTIDE SEQUENCE [LARGE SCALE GENOMIC DNA]</scope>
    <source>
        <strain evidence="6">108B</strain>
    </source>
</reference>
<reference evidence="5 7" key="1">
    <citation type="submission" date="2014-06" db="EMBL/GenBank/DDBJ databases">
        <authorList>
            <person name="Ju J."/>
            <person name="Zhang J."/>
        </authorList>
    </citation>
    <scope>NUCLEOTIDE SEQUENCE [LARGE SCALE GENOMIC DNA]</scope>
    <source>
        <strain evidence="5">DmL_050</strain>
    </source>
</reference>
<dbReference type="GeneID" id="34784180"/>
<gene>
    <name evidence="4" type="primary">tetR</name>
    <name evidence="4" type="ORF">ASN_3227</name>
    <name evidence="5" type="ORF">HK16_02175</name>
</gene>
<dbReference type="Proteomes" id="UP000195072">
    <property type="component" value="Unassembled WGS sequence"/>
</dbReference>
<dbReference type="Proteomes" id="UP000056109">
    <property type="component" value="Chromosome I"/>
</dbReference>
<evidence type="ECO:0000313" key="7">
    <source>
        <dbReference type="Proteomes" id="UP000195072"/>
    </source>
</evidence>
<dbReference type="EMBL" id="JOOZ01000013">
    <property type="protein sequence ID" value="OUL67311.1"/>
    <property type="molecule type" value="Genomic_DNA"/>
</dbReference>
<sequence>MTMKPKRANKPDVVKNDLLNAAGQILVTNGIQAFTLELVAKEANVSKGGLLHHFPNKKALLDGLFKREMDLFKHEIIASMEKDPVEFGRAARAYIGLNQDGAKETPVIIRHLLAAMLIDPQLSQEWIQHYWRVIRSVGLFETMTPALLLACMAADGLSLWDILEADILDQKTRDGLHGLMEQLTHESGVLRL</sequence>
<dbReference type="InterPro" id="IPR009057">
    <property type="entry name" value="Homeodomain-like_sf"/>
</dbReference>
<dbReference type="GO" id="GO:0003677">
    <property type="term" value="F:DNA binding"/>
    <property type="evidence" value="ECO:0007669"/>
    <property type="project" value="UniProtKB-UniRule"/>
</dbReference>
<evidence type="ECO:0000259" key="3">
    <source>
        <dbReference type="PROSITE" id="PS50977"/>
    </source>
</evidence>
<accession>A0A0U5BCX9</accession>
<dbReference type="Pfam" id="PF17937">
    <property type="entry name" value="TetR_C_28"/>
    <property type="match status" value="1"/>
</dbReference>
<evidence type="ECO:0000313" key="6">
    <source>
        <dbReference type="Proteomes" id="UP000056109"/>
    </source>
</evidence>
<feature type="DNA-binding region" description="H-T-H motif" evidence="2">
    <location>
        <begin position="35"/>
        <end position="54"/>
    </location>
</feature>
<dbReference type="Pfam" id="PF00440">
    <property type="entry name" value="TetR_N"/>
    <property type="match status" value="1"/>
</dbReference>
<evidence type="ECO:0000256" key="2">
    <source>
        <dbReference type="PROSITE-ProRule" id="PRU00335"/>
    </source>
</evidence>
<dbReference type="AlphaFoldDB" id="A0A0U5BCX9"/>
<reference evidence="4" key="3">
    <citation type="submission" date="2014-09" db="EMBL/GenBank/DDBJ databases">
        <authorList>
            <person name="Magalhaes I.L.F."/>
            <person name="Oliveira U."/>
            <person name="Santos F.R."/>
            <person name="Vidigal T.H.D.A."/>
            <person name="Brescovit A.D."/>
            <person name="Santos A.J."/>
        </authorList>
    </citation>
    <scope>NUCLEOTIDE SEQUENCE</scope>
    <source>
        <strain evidence="4">108B</strain>
    </source>
</reference>
<dbReference type="RefSeq" id="WP_039904892.1">
    <property type="nucleotide sequence ID" value="NZ_JAIMFQ010000031.1"/>
</dbReference>
<dbReference type="KEGG" id="asz:ASN_3227"/>
<name>A0A0U5BCX9_9PROT</name>
<keyword evidence="1 2" id="KW-0238">DNA-binding</keyword>
<feature type="domain" description="HTH tetR-type" evidence="3">
    <location>
        <begin position="12"/>
        <end position="72"/>
    </location>
</feature>
<organism evidence="4 6">
    <name type="scientific">Acetobacter senegalensis</name>
    <dbReference type="NCBI Taxonomy" id="446692"/>
    <lineage>
        <taxon>Bacteria</taxon>
        <taxon>Pseudomonadati</taxon>
        <taxon>Pseudomonadota</taxon>
        <taxon>Alphaproteobacteria</taxon>
        <taxon>Acetobacterales</taxon>
        <taxon>Acetobacteraceae</taxon>
        <taxon>Acetobacter</taxon>
    </lineage>
</organism>
<proteinExistence type="predicted"/>
<protein>
    <submittedName>
        <fullName evidence="4">TetR family transcriptional regulator</fullName>
    </submittedName>
</protein>
<dbReference type="PATRIC" id="fig|446692.3.peg.3409"/>
<evidence type="ECO:0000256" key="1">
    <source>
        <dbReference type="ARBA" id="ARBA00023125"/>
    </source>
</evidence>
<dbReference type="InterPro" id="IPR001647">
    <property type="entry name" value="HTH_TetR"/>
</dbReference>
<dbReference type="PRINTS" id="PR00455">
    <property type="entry name" value="HTHTETR"/>
</dbReference>
<dbReference type="InterPro" id="IPR041479">
    <property type="entry name" value="TetR_CgmR_C"/>
</dbReference>